<feature type="compositionally biased region" description="Acidic residues" evidence="1">
    <location>
        <begin position="93"/>
        <end position="125"/>
    </location>
</feature>
<evidence type="ECO:0000313" key="5">
    <source>
        <dbReference type="RefSeq" id="XP_010248473.1"/>
    </source>
</evidence>
<reference evidence="5" key="1">
    <citation type="submission" date="2025-08" db="UniProtKB">
        <authorList>
            <consortium name="RefSeq"/>
        </authorList>
    </citation>
    <scope>IDENTIFICATION</scope>
</reference>
<dbReference type="KEGG" id="nnu:104591381"/>
<feature type="domain" description="MULE transposase" evidence="3">
    <location>
        <begin position="362"/>
        <end position="458"/>
    </location>
</feature>
<dbReference type="Pfam" id="PF03108">
    <property type="entry name" value="DBD_Tnp_Mut"/>
    <property type="match status" value="1"/>
</dbReference>
<feature type="domain" description="Transposase MuDR plant" evidence="2">
    <location>
        <begin position="164"/>
        <end position="225"/>
    </location>
</feature>
<dbReference type="eggNOG" id="ENOG502SIJW">
    <property type="taxonomic scope" value="Eukaryota"/>
</dbReference>
<feature type="compositionally biased region" description="Basic and acidic residues" evidence="1">
    <location>
        <begin position="60"/>
        <end position="79"/>
    </location>
</feature>
<evidence type="ECO:0000259" key="2">
    <source>
        <dbReference type="Pfam" id="PF03108"/>
    </source>
</evidence>
<feature type="region of interest" description="Disordered" evidence="1">
    <location>
        <begin position="93"/>
        <end position="152"/>
    </location>
</feature>
<proteinExistence type="predicted"/>
<dbReference type="AlphaFoldDB" id="A0A1U7Z5D2"/>
<dbReference type="InterPro" id="IPR004332">
    <property type="entry name" value="Transposase_MuDR"/>
</dbReference>
<accession>A0A1U7Z5D2</accession>
<gene>
    <name evidence="5" type="primary">LOC104591381</name>
</gene>
<feature type="region of interest" description="Disordered" evidence="1">
    <location>
        <begin position="30"/>
        <end position="79"/>
    </location>
</feature>
<feature type="compositionally biased region" description="Basic residues" evidence="1">
    <location>
        <begin position="539"/>
        <end position="548"/>
    </location>
</feature>
<feature type="compositionally biased region" description="Acidic residues" evidence="1">
    <location>
        <begin position="40"/>
        <end position="59"/>
    </location>
</feature>
<dbReference type="PANTHER" id="PTHR31973">
    <property type="entry name" value="POLYPROTEIN, PUTATIVE-RELATED"/>
    <property type="match status" value="1"/>
</dbReference>
<dbReference type="InParanoid" id="A0A1U7Z5D2"/>
<feature type="compositionally biased region" description="Basic residues" evidence="1">
    <location>
        <begin position="500"/>
        <end position="512"/>
    </location>
</feature>
<dbReference type="RefSeq" id="XP_010248473.1">
    <property type="nucleotide sequence ID" value="XM_010250171.1"/>
</dbReference>
<feature type="region of interest" description="Disordered" evidence="1">
    <location>
        <begin position="495"/>
        <end position="589"/>
    </location>
</feature>
<feature type="compositionally biased region" description="Low complexity" evidence="1">
    <location>
        <begin position="519"/>
        <end position="534"/>
    </location>
</feature>
<feature type="compositionally biased region" description="Polar residues" evidence="1">
    <location>
        <begin position="578"/>
        <end position="589"/>
    </location>
</feature>
<organism evidence="4 5">
    <name type="scientific">Nelumbo nucifera</name>
    <name type="common">Sacred lotus</name>
    <dbReference type="NCBI Taxonomy" id="4432"/>
    <lineage>
        <taxon>Eukaryota</taxon>
        <taxon>Viridiplantae</taxon>
        <taxon>Streptophyta</taxon>
        <taxon>Embryophyta</taxon>
        <taxon>Tracheophyta</taxon>
        <taxon>Spermatophyta</taxon>
        <taxon>Magnoliopsida</taxon>
        <taxon>Proteales</taxon>
        <taxon>Nelumbonaceae</taxon>
        <taxon>Nelumbo</taxon>
    </lineage>
</organism>
<dbReference type="Pfam" id="PF10551">
    <property type="entry name" value="MULE"/>
    <property type="match status" value="1"/>
</dbReference>
<dbReference type="PANTHER" id="PTHR31973:SF187">
    <property type="entry name" value="MUTATOR TRANSPOSASE MUDRA PROTEIN"/>
    <property type="match status" value="1"/>
</dbReference>
<protein>
    <submittedName>
        <fullName evidence="5">Uncharacterized protein LOC104591381</fullName>
    </submittedName>
</protein>
<dbReference type="OrthoDB" id="1918246at2759"/>
<dbReference type="OMA" id="RESEFIP"/>
<evidence type="ECO:0000259" key="3">
    <source>
        <dbReference type="Pfam" id="PF10551"/>
    </source>
</evidence>
<evidence type="ECO:0000313" key="4">
    <source>
        <dbReference type="Proteomes" id="UP000189703"/>
    </source>
</evidence>
<dbReference type="InterPro" id="IPR018289">
    <property type="entry name" value="MULE_transposase_dom"/>
</dbReference>
<keyword evidence="4" id="KW-1185">Reference proteome</keyword>
<evidence type="ECO:0000256" key="1">
    <source>
        <dbReference type="SAM" id="MobiDB-lite"/>
    </source>
</evidence>
<name>A0A1U7Z5D2_NELNU</name>
<dbReference type="Proteomes" id="UP000189703">
    <property type="component" value="Unplaced"/>
</dbReference>
<sequence length="589" mass="65836">MDMFAIHGDLHKIILYVTYTEAKCVSMDDGCSGKGKEQMQDDDDDVDCYVVDDDDDDDDVAGHSHGNDEGLDDHHDVDDGEFKGLYDDCDAYWEDDGEDYSDEDGGDQESSDGGDHEGSDEDDGNEGVHDGGSADLFDYEPTSDYDSPRERGNTLEFDFSIPRFRVGMEFTNVKEFRQTLRQYCVVEGIEIKRKKNEKCRFIGVCVVVDCGWRIHASLSYDGGNFIVKTLNDTHSCIRVTTNRKATNTWVSTKIEGLLRADPTMSSSVLRSEIRIMFVIDVTWRKVHRAKLKVVDRIRGSLADSYAILPQYCTTLLASNPRSVVKLHAPLDSEENTYEVFKRVFICLASPRDGFLDGCRKIIQLDGCHTKTGAIGGIILTAVGIDGNNENFPIAYSIVEAESRDSWTWFLVELRDALGIDDAHRWTFMLDRQKGIVEAVSCCMPGANHRFCLRHLYNNFKNLFKGKPLKDVVWAAGKSYTQSDFVHYMERHVADHDHTQSTRRKVFPPRRRAISTQVVASSSSGATSGSASGMSDRGGRTRGRGRGRGRSISGGIGGRVDTGNLQHPDIVSLGRQVEEQSSQDLRYSQP</sequence>
<dbReference type="GeneID" id="104591381"/>